<evidence type="ECO:0000313" key="5">
    <source>
        <dbReference type="EMBL" id="OCX23413.1"/>
    </source>
</evidence>
<evidence type="ECO:0000259" key="4">
    <source>
        <dbReference type="Pfam" id="PF13407"/>
    </source>
</evidence>
<proteinExistence type="inferred from homology"/>
<dbReference type="AlphaFoldDB" id="A0A1C2E8W2"/>
<evidence type="ECO:0000256" key="2">
    <source>
        <dbReference type="ARBA" id="ARBA00007639"/>
    </source>
</evidence>
<dbReference type="GO" id="GO:0030313">
    <property type="term" value="C:cell envelope"/>
    <property type="evidence" value="ECO:0007669"/>
    <property type="project" value="UniProtKB-SubCell"/>
</dbReference>
<dbReference type="PANTHER" id="PTHR46847">
    <property type="entry name" value="D-ALLOSE-BINDING PERIPLASMIC PROTEIN-RELATED"/>
    <property type="match status" value="1"/>
</dbReference>
<accession>A0A1C2E8W2</accession>
<dbReference type="CDD" id="cd01536">
    <property type="entry name" value="PBP1_ABC_sugar_binding-like"/>
    <property type="match status" value="1"/>
</dbReference>
<evidence type="ECO:0000256" key="1">
    <source>
        <dbReference type="ARBA" id="ARBA00004196"/>
    </source>
</evidence>
<dbReference type="InterPro" id="IPR028082">
    <property type="entry name" value="Peripla_BP_I"/>
</dbReference>
<dbReference type="PANTHER" id="PTHR46847:SF1">
    <property type="entry name" value="D-ALLOSE-BINDING PERIPLASMIC PROTEIN-RELATED"/>
    <property type="match status" value="1"/>
</dbReference>
<organism evidence="5 6">
    <name type="scientific">Mesorhizobium hungaricum</name>
    <dbReference type="NCBI Taxonomy" id="1566387"/>
    <lineage>
        <taxon>Bacteria</taxon>
        <taxon>Pseudomonadati</taxon>
        <taxon>Pseudomonadota</taxon>
        <taxon>Alphaproteobacteria</taxon>
        <taxon>Hyphomicrobiales</taxon>
        <taxon>Phyllobacteriaceae</taxon>
        <taxon>Mesorhizobium</taxon>
    </lineage>
</organism>
<gene>
    <name evidence="5" type="ORF">QV13_04195</name>
</gene>
<feature type="domain" description="Periplasmic binding protein" evidence="4">
    <location>
        <begin position="42"/>
        <end position="298"/>
    </location>
</feature>
<dbReference type="SUPFAM" id="SSF53822">
    <property type="entry name" value="Periplasmic binding protein-like I"/>
    <property type="match status" value="1"/>
</dbReference>
<protein>
    <recommendedName>
        <fullName evidence="4">Periplasmic binding protein domain-containing protein</fullName>
    </recommendedName>
</protein>
<dbReference type="InterPro" id="IPR025997">
    <property type="entry name" value="SBP_2_dom"/>
</dbReference>
<evidence type="ECO:0000313" key="6">
    <source>
        <dbReference type="Proteomes" id="UP000094412"/>
    </source>
</evidence>
<reference evidence="5 6" key="1">
    <citation type="submission" date="2016-08" db="EMBL/GenBank/DDBJ databases">
        <title>Whole genome sequence of Mesorhizobium sp. strain UASWS1009 isolated from industrial sewage.</title>
        <authorList>
            <person name="Crovadore J."/>
            <person name="Calmin G."/>
            <person name="Chablais R."/>
            <person name="Cochard B."/>
            <person name="Lefort F."/>
        </authorList>
    </citation>
    <scope>NUCLEOTIDE SEQUENCE [LARGE SCALE GENOMIC DNA]</scope>
    <source>
        <strain evidence="5 6">UASWS1009</strain>
    </source>
</reference>
<keyword evidence="6" id="KW-1185">Reference proteome</keyword>
<dbReference type="Gene3D" id="3.40.50.2300">
    <property type="match status" value="2"/>
</dbReference>
<comment type="similarity">
    <text evidence="2">Belongs to the bacterial solute-binding protein 2 family.</text>
</comment>
<evidence type="ECO:0000256" key="3">
    <source>
        <dbReference type="ARBA" id="ARBA00022729"/>
    </source>
</evidence>
<dbReference type="Proteomes" id="UP000094412">
    <property type="component" value="Unassembled WGS sequence"/>
</dbReference>
<dbReference type="EMBL" id="MDEO01000025">
    <property type="protein sequence ID" value="OCX23413.1"/>
    <property type="molecule type" value="Genomic_DNA"/>
</dbReference>
<dbReference type="Pfam" id="PF13407">
    <property type="entry name" value="Peripla_BP_4"/>
    <property type="match status" value="1"/>
</dbReference>
<name>A0A1C2E8W2_9HYPH</name>
<dbReference type="GO" id="GO:0030246">
    <property type="term" value="F:carbohydrate binding"/>
    <property type="evidence" value="ECO:0007669"/>
    <property type="project" value="UniProtKB-ARBA"/>
</dbReference>
<keyword evidence="3" id="KW-0732">Signal</keyword>
<sequence length="328" mass="34727">MSKGNDMKKHFSRRTVLNAAVAILALGFAIDGQSAMAAERKIGMMIWNTSVPFYSNLIKGAQDTAKDLGVSLDLQSGNGDLSTEISVVQQFIAQKVDLILVTPSNAKGIVPVIKQANEAGIPVIAVNNRVDTSSGAKIATFVGVDDVAFGRQQGELLAKAIGGKGKVAYILGKLGTSSQIDRKAGLMETLKKYPDIKIVEEQSADWDNAKALAVTQDFLSRYQPGSLEAIIDQGPEGVNGASFTRQSGRTDVKFILGDYPADVRGAIQAGTVYGTVNQDPAPQGVTGVKDAVKLLDGKTAEVPSPDHFLDLPIVTKDNVEQFPPAWGG</sequence>
<comment type="subcellular location">
    <subcellularLocation>
        <location evidence="1">Cell envelope</location>
    </subcellularLocation>
</comment>
<comment type="caution">
    <text evidence="5">The sequence shown here is derived from an EMBL/GenBank/DDBJ whole genome shotgun (WGS) entry which is preliminary data.</text>
</comment>
<dbReference type="STRING" id="1566387.QV13_04195"/>